<name>A0ABS1J7X9_9BACL</name>
<evidence type="ECO:0000259" key="2">
    <source>
        <dbReference type="Pfam" id="PF11611"/>
    </source>
</evidence>
<evidence type="ECO:0000313" key="4">
    <source>
        <dbReference type="Proteomes" id="UP000602284"/>
    </source>
</evidence>
<evidence type="ECO:0000256" key="1">
    <source>
        <dbReference type="ARBA" id="ARBA00022729"/>
    </source>
</evidence>
<keyword evidence="1" id="KW-0732">Signal</keyword>
<organism evidence="3 4">
    <name type="scientific">Tumebacillus amylolyticus</name>
    <dbReference type="NCBI Taxonomy" id="2801339"/>
    <lineage>
        <taxon>Bacteria</taxon>
        <taxon>Bacillati</taxon>
        <taxon>Bacillota</taxon>
        <taxon>Bacilli</taxon>
        <taxon>Bacillales</taxon>
        <taxon>Alicyclobacillaceae</taxon>
        <taxon>Tumebacillus</taxon>
    </lineage>
</organism>
<comment type="caution">
    <text evidence="3">The sequence shown here is derived from an EMBL/GenBank/DDBJ whole genome shotgun (WGS) entry which is preliminary data.</text>
</comment>
<accession>A0ABS1J7X9</accession>
<dbReference type="Gene3D" id="2.60.40.1240">
    <property type="match status" value="1"/>
</dbReference>
<protein>
    <submittedName>
        <fullName evidence="3">DUF4352 domain-containing protein</fullName>
    </submittedName>
</protein>
<feature type="domain" description="DUF4352" evidence="2">
    <location>
        <begin position="45"/>
        <end position="160"/>
    </location>
</feature>
<proteinExistence type="predicted"/>
<dbReference type="Pfam" id="PF11611">
    <property type="entry name" value="DUF4352"/>
    <property type="match status" value="1"/>
</dbReference>
<dbReference type="InterPro" id="IPR029050">
    <property type="entry name" value="Immunoprotect_excell_Ig-like"/>
</dbReference>
<dbReference type="InterPro" id="IPR029051">
    <property type="entry name" value="DUF4352"/>
</dbReference>
<sequence length="174" mass="19033">MKRGKGTNLILLLVLLVLVFSGAVWWMTEQQLAQNKGQKTIKTYTLHESVILGRFEMELTDLKKKTKIVGETNEVDAKGTYYCVNLSMRNLDANPQPINLSQFKVVLADGGFLAADNTASLLANPTGHAFFLRNANGKETVTGTLVFDVPPTNSTVRVQATSADGTQAVNFDLK</sequence>
<dbReference type="Proteomes" id="UP000602284">
    <property type="component" value="Unassembled WGS sequence"/>
</dbReference>
<keyword evidence="4" id="KW-1185">Reference proteome</keyword>
<gene>
    <name evidence="3" type="ORF">JJB07_06985</name>
</gene>
<evidence type="ECO:0000313" key="3">
    <source>
        <dbReference type="EMBL" id="MBL0386387.1"/>
    </source>
</evidence>
<reference evidence="3 4" key="1">
    <citation type="submission" date="2021-01" db="EMBL/GenBank/DDBJ databases">
        <title>Tumebacillus sp. strain ITR2 16S ribosomal RNA gene Genome sequencing and assembly.</title>
        <authorList>
            <person name="Kang M."/>
        </authorList>
    </citation>
    <scope>NUCLEOTIDE SEQUENCE [LARGE SCALE GENOMIC DNA]</scope>
    <source>
        <strain evidence="3 4">ITR2</strain>
    </source>
</reference>
<dbReference type="RefSeq" id="WP_201632835.1">
    <property type="nucleotide sequence ID" value="NZ_JAEQNB010000002.1"/>
</dbReference>
<dbReference type="EMBL" id="JAEQNB010000002">
    <property type="protein sequence ID" value="MBL0386387.1"/>
    <property type="molecule type" value="Genomic_DNA"/>
</dbReference>